<dbReference type="InterPro" id="IPR009061">
    <property type="entry name" value="DNA-bd_dom_put_sf"/>
</dbReference>
<organism evidence="2 3">
    <name type="scientific">Niallia circulans</name>
    <name type="common">Bacillus circulans</name>
    <dbReference type="NCBI Taxonomy" id="1397"/>
    <lineage>
        <taxon>Bacteria</taxon>
        <taxon>Bacillati</taxon>
        <taxon>Bacillota</taxon>
        <taxon>Bacilli</taxon>
        <taxon>Bacillales</taxon>
        <taxon>Bacillaceae</taxon>
        <taxon>Niallia</taxon>
    </lineage>
</organism>
<dbReference type="AlphaFoldDB" id="A0AA91TNZ2"/>
<dbReference type="GO" id="GO:0006355">
    <property type="term" value="P:regulation of DNA-templated transcription"/>
    <property type="evidence" value="ECO:0007669"/>
    <property type="project" value="InterPro"/>
</dbReference>
<sequence length="94" mass="11185">MPESTLRYYKTHGLLPLLERDEAERRLFSEKQMAPFRTIICLKNTHISITRIKQYIDWIIEGNSTIQLRLAMMENHKQDVIAEISLMKEVPKRN</sequence>
<dbReference type="Pfam" id="PF13411">
    <property type="entry name" value="MerR_1"/>
    <property type="match status" value="1"/>
</dbReference>
<dbReference type="EMBL" id="NPBQ01000141">
    <property type="protein sequence ID" value="PAD80761.1"/>
    <property type="molecule type" value="Genomic_DNA"/>
</dbReference>
<gene>
    <name evidence="2" type="ORF">CHH57_23325</name>
</gene>
<feature type="domain" description="HTH merR-type" evidence="1">
    <location>
        <begin position="1"/>
        <end position="58"/>
    </location>
</feature>
<evidence type="ECO:0000313" key="3">
    <source>
        <dbReference type="Proteomes" id="UP000216961"/>
    </source>
</evidence>
<reference evidence="2 3" key="1">
    <citation type="submission" date="2017-07" db="EMBL/GenBank/DDBJ databases">
        <title>Isolation and whole genome analysis of endospore-forming bacteria from heroin.</title>
        <authorList>
            <person name="Kalinowski J."/>
            <person name="Ahrens B."/>
            <person name="Al-Dilaimi A."/>
            <person name="Winkler A."/>
            <person name="Wibberg D."/>
            <person name="Schleenbecker U."/>
            <person name="Ruckert C."/>
            <person name="Wolfel R."/>
            <person name="Grass G."/>
        </authorList>
    </citation>
    <scope>NUCLEOTIDE SEQUENCE [LARGE SCALE GENOMIC DNA]</scope>
    <source>
        <strain evidence="2 3">7521-2</strain>
    </source>
</reference>
<proteinExistence type="predicted"/>
<dbReference type="SUPFAM" id="SSF46955">
    <property type="entry name" value="Putative DNA-binding domain"/>
    <property type="match status" value="1"/>
</dbReference>
<protein>
    <submittedName>
        <fullName evidence="2">MerR family DNA-binding transcriptional regulator</fullName>
    </submittedName>
</protein>
<accession>A0AA91TNZ2</accession>
<name>A0AA91TNZ2_NIACI</name>
<dbReference type="Proteomes" id="UP000216961">
    <property type="component" value="Unassembled WGS sequence"/>
</dbReference>
<keyword evidence="2" id="KW-0238">DNA-binding</keyword>
<evidence type="ECO:0000259" key="1">
    <source>
        <dbReference type="PROSITE" id="PS50937"/>
    </source>
</evidence>
<dbReference type="PROSITE" id="PS50937">
    <property type="entry name" value="HTH_MERR_2"/>
    <property type="match status" value="1"/>
</dbReference>
<comment type="caution">
    <text evidence="2">The sequence shown here is derived from an EMBL/GenBank/DDBJ whole genome shotgun (WGS) entry which is preliminary data.</text>
</comment>
<evidence type="ECO:0000313" key="2">
    <source>
        <dbReference type="EMBL" id="PAD80761.1"/>
    </source>
</evidence>
<dbReference type="GO" id="GO:0003677">
    <property type="term" value="F:DNA binding"/>
    <property type="evidence" value="ECO:0007669"/>
    <property type="project" value="UniProtKB-KW"/>
</dbReference>
<dbReference type="Gene3D" id="1.10.1660.10">
    <property type="match status" value="1"/>
</dbReference>
<dbReference type="InterPro" id="IPR000551">
    <property type="entry name" value="MerR-type_HTH_dom"/>
</dbReference>
<dbReference type="RefSeq" id="WP_095334142.1">
    <property type="nucleotide sequence ID" value="NZ_JBPCEP010000007.1"/>
</dbReference>